<proteinExistence type="predicted"/>
<evidence type="ECO:0000313" key="3">
    <source>
        <dbReference type="EMBL" id="RXF69822.1"/>
    </source>
</evidence>
<name>A0A4V1KI86_9SPHI</name>
<reference evidence="2 5" key="2">
    <citation type="submission" date="2019-09" db="EMBL/GenBank/DDBJ databases">
        <title>Pararcticibacter amylolyticus gen. nov., sp. nov., isolated from a rottenly hemp rope, and reclassification of Pedobacter tournemirensis as Pararcticibacter tournemirensis comb. nov.</title>
        <authorList>
            <person name="Cai Y."/>
        </authorList>
    </citation>
    <scope>NUCLEOTIDE SEQUENCE [LARGE SCALE GENOMIC DNA]</scope>
    <source>
        <strain evidence="2 5">TF5-37.2-LB10</strain>
    </source>
</reference>
<sequence>MERAHTDEEIISKASAREKNAESITDEKIDIAVDLDDDHGVTHTYVVTFSRDGENWVPTQVSELSSL</sequence>
<dbReference type="RefSeq" id="WP_128769524.1">
    <property type="nucleotide sequence ID" value="NZ_RXOC01000006.1"/>
</dbReference>
<dbReference type="Proteomes" id="UP000290848">
    <property type="component" value="Unassembled WGS sequence"/>
</dbReference>
<evidence type="ECO:0000313" key="4">
    <source>
        <dbReference type="Proteomes" id="UP000290848"/>
    </source>
</evidence>
<keyword evidence="5" id="KW-1185">Reference proteome</keyword>
<organism evidence="3 4">
    <name type="scientific">Arcticibacter tournemirensis</name>
    <dbReference type="NCBI Taxonomy" id="699437"/>
    <lineage>
        <taxon>Bacteria</taxon>
        <taxon>Pseudomonadati</taxon>
        <taxon>Bacteroidota</taxon>
        <taxon>Sphingobacteriia</taxon>
        <taxon>Sphingobacteriales</taxon>
        <taxon>Sphingobacteriaceae</taxon>
        <taxon>Arcticibacter</taxon>
    </lineage>
</organism>
<comment type="caution">
    <text evidence="3">The sequence shown here is derived from an EMBL/GenBank/DDBJ whole genome shotgun (WGS) entry which is preliminary data.</text>
</comment>
<evidence type="ECO:0000256" key="1">
    <source>
        <dbReference type="SAM" id="MobiDB-lite"/>
    </source>
</evidence>
<evidence type="ECO:0000313" key="2">
    <source>
        <dbReference type="EMBL" id="KAA8484367.1"/>
    </source>
</evidence>
<dbReference type="Proteomes" id="UP000322918">
    <property type="component" value="Unassembled WGS sequence"/>
</dbReference>
<accession>A0A4V1KI86</accession>
<evidence type="ECO:0000313" key="5">
    <source>
        <dbReference type="Proteomes" id="UP000322918"/>
    </source>
</evidence>
<reference evidence="3 4" key="1">
    <citation type="submission" date="2018-12" db="EMBL/GenBank/DDBJ databases">
        <title>The Draft Genome Sequence of the Soil Bacterium Pedobacter tournemirensis R1.</title>
        <authorList>
            <person name="He J."/>
        </authorList>
    </citation>
    <scope>NUCLEOTIDE SEQUENCE [LARGE SCALE GENOMIC DNA]</scope>
    <source>
        <strain evidence="3 4">R1</strain>
    </source>
</reference>
<feature type="region of interest" description="Disordered" evidence="1">
    <location>
        <begin position="1"/>
        <end position="22"/>
    </location>
</feature>
<dbReference type="AlphaFoldDB" id="A0A4V1KI86"/>
<dbReference type="EMBL" id="VWNE01000008">
    <property type="protein sequence ID" value="KAA8484367.1"/>
    <property type="molecule type" value="Genomic_DNA"/>
</dbReference>
<protein>
    <submittedName>
        <fullName evidence="3">Uncharacterized protein</fullName>
    </submittedName>
</protein>
<dbReference type="EMBL" id="RXOC01000006">
    <property type="protein sequence ID" value="RXF69822.1"/>
    <property type="molecule type" value="Genomic_DNA"/>
</dbReference>
<gene>
    <name evidence="3" type="ORF">EKH83_11280</name>
    <name evidence="2" type="ORF">F1649_06220</name>
</gene>